<dbReference type="Proteomes" id="UP000294933">
    <property type="component" value="Unassembled WGS sequence"/>
</dbReference>
<feature type="compositionally biased region" description="Low complexity" evidence="1">
    <location>
        <begin position="536"/>
        <end position="548"/>
    </location>
</feature>
<dbReference type="STRING" id="50990.A0A4Y7Q273"/>
<evidence type="ECO:0000256" key="2">
    <source>
        <dbReference type="SAM" id="Phobius"/>
    </source>
</evidence>
<feature type="region of interest" description="Disordered" evidence="1">
    <location>
        <begin position="264"/>
        <end position="301"/>
    </location>
</feature>
<evidence type="ECO:0000313" key="3">
    <source>
        <dbReference type="EMBL" id="TDL21515.1"/>
    </source>
</evidence>
<dbReference type="EMBL" id="ML170180">
    <property type="protein sequence ID" value="TDL21515.1"/>
    <property type="molecule type" value="Genomic_DNA"/>
</dbReference>
<keyword evidence="2" id="KW-0472">Membrane</keyword>
<feature type="region of interest" description="Disordered" evidence="1">
    <location>
        <begin position="527"/>
        <end position="576"/>
    </location>
</feature>
<name>A0A4Y7Q273_9AGAM</name>
<organism evidence="3 4">
    <name type="scientific">Rickenella mellea</name>
    <dbReference type="NCBI Taxonomy" id="50990"/>
    <lineage>
        <taxon>Eukaryota</taxon>
        <taxon>Fungi</taxon>
        <taxon>Dikarya</taxon>
        <taxon>Basidiomycota</taxon>
        <taxon>Agaricomycotina</taxon>
        <taxon>Agaricomycetes</taxon>
        <taxon>Hymenochaetales</taxon>
        <taxon>Rickenellaceae</taxon>
        <taxon>Rickenella</taxon>
    </lineage>
</organism>
<feature type="compositionally biased region" description="Pro residues" evidence="1">
    <location>
        <begin position="454"/>
        <end position="463"/>
    </location>
</feature>
<feature type="compositionally biased region" description="Polar residues" evidence="1">
    <location>
        <begin position="1"/>
        <end position="17"/>
    </location>
</feature>
<feature type="region of interest" description="Disordered" evidence="1">
    <location>
        <begin position="403"/>
        <end position="476"/>
    </location>
</feature>
<dbReference type="OrthoDB" id="2983908at2759"/>
<evidence type="ECO:0000313" key="4">
    <source>
        <dbReference type="Proteomes" id="UP000294933"/>
    </source>
</evidence>
<feature type="compositionally biased region" description="Pro residues" evidence="1">
    <location>
        <begin position="558"/>
        <end position="567"/>
    </location>
</feature>
<feature type="compositionally biased region" description="Basic and acidic residues" evidence="1">
    <location>
        <begin position="435"/>
        <end position="444"/>
    </location>
</feature>
<keyword evidence="2" id="KW-0812">Transmembrane</keyword>
<feature type="compositionally biased region" description="Basic residues" evidence="1">
    <location>
        <begin position="47"/>
        <end position="66"/>
    </location>
</feature>
<feature type="region of interest" description="Disordered" evidence="1">
    <location>
        <begin position="1"/>
        <end position="86"/>
    </location>
</feature>
<sequence length="607" mass="64126">MPAQSSPDGQPLHQLQSFKPPLKPHRGSRNNIPLSHRTNDEDEPRFKRVFKPRKRVKEKKKRKTKAKTTSTAATQTKPPTRTLTGVKHAHSDIAATSVPVPIPDDGPGEGIPMTPTPGGTPLGDSWYTMSESEPAWLATRVSTYTVWVPASTSSVPINAAIGSPSSSSTTSQHLPVVIMVLIAVGSFSFIVGSLILCKCLCFTHQRRAPPTPSAPILQDSPLFGGMERFSARFWGAPSYPSLPASASANTNKAGVGMGHGKGWKQLPDSGSSRSGLGLGEALNEKKRVPPPRIITDDANSPPMSAMSVYPVSPASNFGGSIVDNHPRAAHATADIQPLKIKDKEIKPGSAAKRRQSVAYSIYGDGNSVVGSTYLAYQAPRPAPSLPKPALKTSAAYRERIQAPYQGYPKSSNTRSANQQNRDSIAFQYAVPTTKTPERRDRDTKALTSALGLATPPPPSPCPPSATHGQTAFSPVSLYPDDSLSVAHGDGRNDMASPGATHAAALGSMMLQEFPSLPTMASTSARNMDAWGGGGSSTAYGGTSKAGGSESQRSKAGPPRVPSPPPLPSLAQMAWENADPDYRSPTYSIYGLYEAQRKSSGAGAGTSY</sequence>
<accession>A0A4Y7Q273</accession>
<protein>
    <submittedName>
        <fullName evidence="3">Uncharacterized protein</fullName>
    </submittedName>
</protein>
<keyword evidence="2" id="KW-1133">Transmembrane helix</keyword>
<feature type="compositionally biased region" description="Low complexity" evidence="1">
    <location>
        <begin position="67"/>
        <end position="80"/>
    </location>
</feature>
<feature type="transmembrane region" description="Helical" evidence="2">
    <location>
        <begin position="174"/>
        <end position="197"/>
    </location>
</feature>
<feature type="compositionally biased region" description="Polar residues" evidence="1">
    <location>
        <begin position="408"/>
        <end position="422"/>
    </location>
</feature>
<reference evidence="3 4" key="1">
    <citation type="submission" date="2018-06" db="EMBL/GenBank/DDBJ databases">
        <title>A transcriptomic atlas of mushroom development highlights an independent origin of complex multicellularity.</title>
        <authorList>
            <consortium name="DOE Joint Genome Institute"/>
            <person name="Krizsan K."/>
            <person name="Almasi E."/>
            <person name="Merenyi Z."/>
            <person name="Sahu N."/>
            <person name="Viragh M."/>
            <person name="Koszo T."/>
            <person name="Mondo S."/>
            <person name="Kiss B."/>
            <person name="Balint B."/>
            <person name="Kues U."/>
            <person name="Barry K."/>
            <person name="Hegedus J.C."/>
            <person name="Henrissat B."/>
            <person name="Johnson J."/>
            <person name="Lipzen A."/>
            <person name="Ohm R."/>
            <person name="Nagy I."/>
            <person name="Pangilinan J."/>
            <person name="Yan J."/>
            <person name="Xiong Y."/>
            <person name="Grigoriev I.V."/>
            <person name="Hibbett D.S."/>
            <person name="Nagy L.G."/>
        </authorList>
    </citation>
    <scope>NUCLEOTIDE SEQUENCE [LARGE SCALE GENOMIC DNA]</scope>
    <source>
        <strain evidence="3 4">SZMC22713</strain>
    </source>
</reference>
<dbReference type="VEuPathDB" id="FungiDB:BD410DRAFT_789630"/>
<dbReference type="AlphaFoldDB" id="A0A4Y7Q273"/>
<keyword evidence="4" id="KW-1185">Reference proteome</keyword>
<evidence type="ECO:0000256" key="1">
    <source>
        <dbReference type="SAM" id="MobiDB-lite"/>
    </source>
</evidence>
<proteinExistence type="predicted"/>
<gene>
    <name evidence="3" type="ORF">BD410DRAFT_789630</name>
</gene>